<protein>
    <submittedName>
        <fullName evidence="1">Uncharacterized protein</fullName>
    </submittedName>
</protein>
<keyword evidence="2" id="KW-1185">Reference proteome</keyword>
<evidence type="ECO:0000313" key="2">
    <source>
        <dbReference type="Proteomes" id="UP001238163"/>
    </source>
</evidence>
<organism evidence="1 2">
    <name type="scientific">Oligosphaera ethanolica</name>
    <dbReference type="NCBI Taxonomy" id="760260"/>
    <lineage>
        <taxon>Bacteria</taxon>
        <taxon>Pseudomonadati</taxon>
        <taxon>Lentisphaerota</taxon>
        <taxon>Oligosphaeria</taxon>
        <taxon>Oligosphaerales</taxon>
        <taxon>Oligosphaeraceae</taxon>
        <taxon>Oligosphaera</taxon>
    </lineage>
</organism>
<proteinExistence type="predicted"/>
<dbReference type="Proteomes" id="UP001238163">
    <property type="component" value="Unassembled WGS sequence"/>
</dbReference>
<dbReference type="RefSeq" id="WP_307259894.1">
    <property type="nucleotide sequence ID" value="NZ_JAUSVL010000001.1"/>
</dbReference>
<reference evidence="1" key="1">
    <citation type="submission" date="2023-07" db="EMBL/GenBank/DDBJ databases">
        <title>Genomic Encyclopedia of Type Strains, Phase IV (KMG-IV): sequencing the most valuable type-strain genomes for metagenomic binning, comparative biology and taxonomic classification.</title>
        <authorList>
            <person name="Goeker M."/>
        </authorList>
    </citation>
    <scope>NUCLEOTIDE SEQUENCE</scope>
    <source>
        <strain evidence="1">DSM 24202</strain>
    </source>
</reference>
<accession>A0AAE3VE05</accession>
<gene>
    <name evidence="1" type="ORF">J3R75_000670</name>
</gene>
<evidence type="ECO:0000313" key="1">
    <source>
        <dbReference type="EMBL" id="MDQ0288563.1"/>
    </source>
</evidence>
<sequence length="49" mass="5306">MAAKMASILTKASIETALDFARKEAALAAGYSQSLTDYRGKALKKKTRE</sequence>
<dbReference type="AlphaFoldDB" id="A0AAE3VE05"/>
<comment type="caution">
    <text evidence="1">The sequence shown here is derived from an EMBL/GenBank/DDBJ whole genome shotgun (WGS) entry which is preliminary data.</text>
</comment>
<name>A0AAE3VE05_9BACT</name>
<dbReference type="EMBL" id="JAUSVL010000001">
    <property type="protein sequence ID" value="MDQ0288563.1"/>
    <property type="molecule type" value="Genomic_DNA"/>
</dbReference>